<keyword evidence="3" id="KW-0472">Membrane</keyword>
<feature type="domain" description="Ig-like" evidence="5">
    <location>
        <begin position="125"/>
        <end position="198"/>
    </location>
</feature>
<evidence type="ECO:0000256" key="3">
    <source>
        <dbReference type="ARBA" id="ARBA00023136"/>
    </source>
</evidence>
<dbReference type="SUPFAM" id="SSF48726">
    <property type="entry name" value="Immunoglobulin"/>
    <property type="match status" value="2"/>
</dbReference>
<evidence type="ECO:0000256" key="1">
    <source>
        <dbReference type="ARBA" id="ARBA00004370"/>
    </source>
</evidence>
<reference evidence="7" key="1">
    <citation type="journal article" date="2004" name="Nature">
        <title>Genome duplication in the teleost fish Tetraodon nigroviridis reveals the early vertebrate proto-karyotype.</title>
        <authorList>
            <person name="Jaillon O."/>
            <person name="Aury J.-M."/>
            <person name="Brunet F."/>
            <person name="Petit J.-L."/>
            <person name="Stange-Thomann N."/>
            <person name="Mauceli E."/>
            <person name="Bouneau L."/>
            <person name="Fischer C."/>
            <person name="Ozouf-Costaz C."/>
            <person name="Bernot A."/>
            <person name="Nicaud S."/>
            <person name="Jaffe D."/>
            <person name="Fisher S."/>
            <person name="Lutfalla G."/>
            <person name="Dossat C."/>
            <person name="Segurens B."/>
            <person name="Dasilva C."/>
            <person name="Salanoubat M."/>
            <person name="Levy M."/>
            <person name="Boudet N."/>
            <person name="Castellano S."/>
            <person name="Anthouard V."/>
            <person name="Jubin C."/>
            <person name="Castelli V."/>
            <person name="Katinka M."/>
            <person name="Vacherie B."/>
            <person name="Biemont C."/>
            <person name="Skalli Z."/>
            <person name="Cattolico L."/>
            <person name="Poulain J."/>
            <person name="De Berardinis V."/>
            <person name="Cruaud C."/>
            <person name="Duprat S."/>
            <person name="Brottier P."/>
            <person name="Coutanceau J.-P."/>
            <person name="Gouzy J."/>
            <person name="Parra G."/>
            <person name="Lardier G."/>
            <person name="Chapple C."/>
            <person name="McKernan K.J."/>
            <person name="McEwan P."/>
            <person name="Bosak S."/>
            <person name="Kellis M."/>
            <person name="Volff J.-N."/>
            <person name="Guigo R."/>
            <person name="Zody M.C."/>
            <person name="Mesirov J."/>
            <person name="Lindblad-Toh K."/>
            <person name="Birren B."/>
            <person name="Nusbaum C."/>
            <person name="Kahn D."/>
            <person name="Robinson-Rechavi M."/>
            <person name="Laudet V."/>
            <person name="Schachter V."/>
            <person name="Quetier F."/>
            <person name="Saurin W."/>
            <person name="Scarpelli C."/>
            <person name="Wincker P."/>
            <person name="Lander E.S."/>
            <person name="Weissenbach J."/>
            <person name="Roest Crollius H."/>
        </authorList>
    </citation>
    <scope>NUCLEOTIDE SEQUENCE [LARGE SCALE GENOMIC DNA]</scope>
</reference>
<keyword evidence="2" id="KW-0812">Transmembrane</keyword>
<dbReference type="PROSITE" id="PS50835">
    <property type="entry name" value="IG_LIKE"/>
    <property type="match status" value="2"/>
</dbReference>
<dbReference type="InParanoid" id="H3CR95"/>
<dbReference type="Pfam" id="PF07686">
    <property type="entry name" value="V-set"/>
    <property type="match status" value="2"/>
</dbReference>
<name>H3CR95_TETNG</name>
<dbReference type="InterPro" id="IPR013106">
    <property type="entry name" value="Ig_V-set"/>
</dbReference>
<dbReference type="SMART" id="SM00409">
    <property type="entry name" value="IG"/>
    <property type="match status" value="2"/>
</dbReference>
<feature type="compositionally biased region" description="Low complexity" evidence="4">
    <location>
        <begin position="220"/>
        <end position="229"/>
    </location>
</feature>
<dbReference type="GeneTree" id="ENSGT00950000182977"/>
<evidence type="ECO:0000259" key="5">
    <source>
        <dbReference type="PROSITE" id="PS50835"/>
    </source>
</evidence>
<proteinExistence type="predicted"/>
<dbReference type="InterPro" id="IPR003599">
    <property type="entry name" value="Ig_sub"/>
</dbReference>
<organism evidence="6 7">
    <name type="scientific">Tetraodon nigroviridis</name>
    <name type="common">Spotted green pufferfish</name>
    <name type="synonym">Chelonodon nigroviridis</name>
    <dbReference type="NCBI Taxonomy" id="99883"/>
    <lineage>
        <taxon>Eukaryota</taxon>
        <taxon>Metazoa</taxon>
        <taxon>Chordata</taxon>
        <taxon>Craniata</taxon>
        <taxon>Vertebrata</taxon>
        <taxon>Euteleostomi</taxon>
        <taxon>Actinopterygii</taxon>
        <taxon>Neopterygii</taxon>
        <taxon>Teleostei</taxon>
        <taxon>Neoteleostei</taxon>
        <taxon>Acanthomorphata</taxon>
        <taxon>Eupercaria</taxon>
        <taxon>Tetraodontiformes</taxon>
        <taxon>Tetradontoidea</taxon>
        <taxon>Tetraodontidae</taxon>
        <taxon>Tetraodon</taxon>
    </lineage>
</organism>
<dbReference type="AlphaFoldDB" id="H3CR95"/>
<evidence type="ECO:0000313" key="7">
    <source>
        <dbReference type="Proteomes" id="UP000007303"/>
    </source>
</evidence>
<accession>H3CR95</accession>
<dbReference type="PANTHER" id="PTHR11860:SF87">
    <property type="entry name" value="CMRF35-LIKE MOLECULE 8"/>
    <property type="match status" value="1"/>
</dbReference>
<reference evidence="6" key="3">
    <citation type="submission" date="2025-09" db="UniProtKB">
        <authorList>
            <consortium name="Ensembl"/>
        </authorList>
    </citation>
    <scope>IDENTIFICATION</scope>
</reference>
<feature type="region of interest" description="Disordered" evidence="4">
    <location>
        <begin position="215"/>
        <end position="239"/>
    </location>
</feature>
<dbReference type="OMA" id="QHVPIAF"/>
<dbReference type="GO" id="GO:0005886">
    <property type="term" value="C:plasma membrane"/>
    <property type="evidence" value="ECO:0007669"/>
    <property type="project" value="TreeGrafter"/>
</dbReference>
<evidence type="ECO:0000256" key="2">
    <source>
        <dbReference type="ARBA" id="ARBA00022692"/>
    </source>
</evidence>
<evidence type="ECO:0000256" key="4">
    <source>
        <dbReference type="SAM" id="MobiDB-lite"/>
    </source>
</evidence>
<dbReference type="CDD" id="cd05716">
    <property type="entry name" value="IgV_pIgR_like"/>
    <property type="match status" value="1"/>
</dbReference>
<dbReference type="Ensembl" id="ENSTNIT00000010960.1">
    <property type="protein sequence ID" value="ENSTNIP00000010779.1"/>
    <property type="gene ID" value="ENSTNIG00000007957.1"/>
</dbReference>
<comment type="subcellular location">
    <subcellularLocation>
        <location evidence="1">Membrane</location>
    </subcellularLocation>
</comment>
<dbReference type="Proteomes" id="UP000007303">
    <property type="component" value="Unassembled WGS sequence"/>
</dbReference>
<sequence length="303" mass="34092">CHVTTTSELVVLEGQSIKFPCHYEPQYASYVKYWCQGSMREFCTSLARTGEAVMTDPAKDKVSIVDDQVQQVFTVTMNNLKEADSGWYMCGVEIGSGWTVDVATFTYIRVIHGLSILNNQLSGDEGSRITFDCLYSERYKKNKKKWCRAGDWSSCRETGSDGWYEDTSVAVSDDRIGSFAVTLKRLQMNDTGWYWCSVGQHRLFVHLQVTSPKTPAESVASAHTTTQPAAHPPPRSITEEAGNSHILESLLVCSSLMLLVITVILATKLWKLHTRQDPFLEQAMPLRQTHSEKARIELQMTCT</sequence>
<dbReference type="HOGENOM" id="CLU_056010_0_1_1"/>
<dbReference type="Gene3D" id="2.60.40.10">
    <property type="entry name" value="Immunoglobulins"/>
    <property type="match status" value="2"/>
</dbReference>
<dbReference type="PANTHER" id="PTHR11860">
    <property type="entry name" value="POLYMERIC-IMMUNOGLOBULIN RECEPTOR"/>
    <property type="match status" value="1"/>
</dbReference>
<dbReference type="InterPro" id="IPR036179">
    <property type="entry name" value="Ig-like_dom_sf"/>
</dbReference>
<dbReference type="STRING" id="99883.ENSTNIP00000010779"/>
<dbReference type="InterPro" id="IPR007110">
    <property type="entry name" value="Ig-like_dom"/>
</dbReference>
<feature type="domain" description="Ig-like" evidence="5">
    <location>
        <begin position="1"/>
        <end position="106"/>
    </location>
</feature>
<protein>
    <submittedName>
        <fullName evidence="6">Polymeric immunoglobulin receptor</fullName>
    </submittedName>
</protein>
<evidence type="ECO:0000313" key="6">
    <source>
        <dbReference type="Ensembl" id="ENSTNIP00000010779.1"/>
    </source>
</evidence>
<dbReference type="GO" id="GO:0004888">
    <property type="term" value="F:transmembrane signaling receptor activity"/>
    <property type="evidence" value="ECO:0007669"/>
    <property type="project" value="TreeGrafter"/>
</dbReference>
<keyword evidence="7" id="KW-1185">Reference proteome</keyword>
<dbReference type="InterPro" id="IPR050671">
    <property type="entry name" value="CD300_family_receptors"/>
</dbReference>
<dbReference type="InterPro" id="IPR013783">
    <property type="entry name" value="Ig-like_fold"/>
</dbReference>
<reference evidence="6" key="2">
    <citation type="submission" date="2025-08" db="UniProtKB">
        <authorList>
            <consortium name="Ensembl"/>
        </authorList>
    </citation>
    <scope>IDENTIFICATION</scope>
</reference>